<dbReference type="InterPro" id="IPR000917">
    <property type="entry name" value="Sulfatase_N"/>
</dbReference>
<dbReference type="SUPFAM" id="SSF53649">
    <property type="entry name" value="Alkaline phosphatase-like"/>
    <property type="match status" value="1"/>
</dbReference>
<gene>
    <name evidence="6" type="ORF">GCM10011339_18890</name>
</gene>
<dbReference type="PANTHER" id="PTHR42693:SF27">
    <property type="entry name" value="ARYLSULFATASE B [PRECURSOR]"/>
    <property type="match status" value="1"/>
</dbReference>
<comment type="similarity">
    <text evidence="1">Belongs to the sulfatase family.</text>
</comment>
<dbReference type="Pfam" id="PF00884">
    <property type="entry name" value="Sulfatase"/>
    <property type="match status" value="1"/>
</dbReference>
<evidence type="ECO:0000256" key="1">
    <source>
        <dbReference type="ARBA" id="ARBA00008779"/>
    </source>
</evidence>
<proteinExistence type="inferred from homology"/>
<dbReference type="PANTHER" id="PTHR42693">
    <property type="entry name" value="ARYLSULFATASE FAMILY MEMBER"/>
    <property type="match status" value="1"/>
</dbReference>
<dbReference type="InterPro" id="IPR024607">
    <property type="entry name" value="Sulfatase_CS"/>
</dbReference>
<protein>
    <submittedName>
        <fullName evidence="6">Arylsulfatase</fullName>
    </submittedName>
</protein>
<keyword evidence="4" id="KW-0106">Calcium</keyword>
<evidence type="ECO:0000256" key="3">
    <source>
        <dbReference type="ARBA" id="ARBA00022801"/>
    </source>
</evidence>
<sequence length="465" mass="52153">MLSNLAFLLWLPLFAKGQDRPNIILIVADDLGFGDVGFNGSAFATPHIDDLANKGMILNRFYVTPVCSPTRAGLMTGRYPDRFGLRETVIPPWRDFGVDTSEVFLPEVLGKSGYRHRAMLGKWHLGHSRKEYHPLSRGFTHFYGHFNGAIDYFTHEREGELDWHDDYESSYEEGYATDLLAKEAVSCIRKYKSDAPFFIYLAFNAPHSPLQAKEEDLIACGFDPDQPRFPHQEAYGKEGRGNTKEQTYHAMVMALDRGIGKVMEALEDEGIADNTLVIFHSDNGPAPGYAGSSGGLRGHKFQEWEGGVRVPAVVYWKNHINAGQKSEQVMGYIDLLPTLADIAGFDGGFPNALDGRSMLTIWSGQRETIERNFYLGCGAAVGDRWKLVLKNGGNPNMDLKSDAIFDLWSDPAEAKNKSNEMGEVYQTLNSWIEEYESINPPMEVPAYHVGRKGFKAPKEWNVDDF</sequence>
<dbReference type="Gene3D" id="3.30.1120.10">
    <property type="match status" value="1"/>
</dbReference>
<keyword evidence="7" id="KW-1185">Reference proteome</keyword>
<accession>A0ABQ1UZX8</accession>
<dbReference type="InterPro" id="IPR050738">
    <property type="entry name" value="Sulfatase"/>
</dbReference>
<dbReference type="InterPro" id="IPR017850">
    <property type="entry name" value="Alkaline_phosphatase_core_sf"/>
</dbReference>
<organism evidence="6 7">
    <name type="scientific">Echinicola rosea</name>
    <dbReference type="NCBI Taxonomy" id="1807691"/>
    <lineage>
        <taxon>Bacteria</taxon>
        <taxon>Pseudomonadati</taxon>
        <taxon>Bacteroidota</taxon>
        <taxon>Cytophagia</taxon>
        <taxon>Cytophagales</taxon>
        <taxon>Cyclobacteriaceae</taxon>
        <taxon>Echinicola</taxon>
    </lineage>
</organism>
<evidence type="ECO:0000313" key="7">
    <source>
        <dbReference type="Proteomes" id="UP000647339"/>
    </source>
</evidence>
<keyword evidence="2" id="KW-0479">Metal-binding</keyword>
<feature type="domain" description="Sulfatase N-terminal" evidence="5">
    <location>
        <begin position="21"/>
        <end position="344"/>
    </location>
</feature>
<comment type="caution">
    <text evidence="6">The sequence shown here is derived from an EMBL/GenBank/DDBJ whole genome shotgun (WGS) entry which is preliminary data.</text>
</comment>
<dbReference type="Proteomes" id="UP000647339">
    <property type="component" value="Unassembled WGS sequence"/>
</dbReference>
<dbReference type="EMBL" id="BMIU01000008">
    <property type="protein sequence ID" value="GGF30889.1"/>
    <property type="molecule type" value="Genomic_DNA"/>
</dbReference>
<dbReference type="Gene3D" id="3.40.720.10">
    <property type="entry name" value="Alkaline Phosphatase, subunit A"/>
    <property type="match status" value="1"/>
</dbReference>
<dbReference type="PROSITE" id="PS00523">
    <property type="entry name" value="SULFATASE_1"/>
    <property type="match status" value="1"/>
</dbReference>
<keyword evidence="3" id="KW-0378">Hydrolase</keyword>
<dbReference type="CDD" id="cd16029">
    <property type="entry name" value="4-S"/>
    <property type="match status" value="1"/>
</dbReference>
<evidence type="ECO:0000256" key="2">
    <source>
        <dbReference type="ARBA" id="ARBA00022723"/>
    </source>
</evidence>
<reference evidence="7" key="1">
    <citation type="journal article" date="2019" name="Int. J. Syst. Evol. Microbiol.">
        <title>The Global Catalogue of Microorganisms (GCM) 10K type strain sequencing project: providing services to taxonomists for standard genome sequencing and annotation.</title>
        <authorList>
            <consortium name="The Broad Institute Genomics Platform"/>
            <consortium name="The Broad Institute Genome Sequencing Center for Infectious Disease"/>
            <person name="Wu L."/>
            <person name="Ma J."/>
        </authorList>
    </citation>
    <scope>NUCLEOTIDE SEQUENCE [LARGE SCALE GENOMIC DNA]</scope>
    <source>
        <strain evidence="7">CGMCC 1.15407</strain>
    </source>
</reference>
<evidence type="ECO:0000313" key="6">
    <source>
        <dbReference type="EMBL" id="GGF30889.1"/>
    </source>
</evidence>
<name>A0ABQ1UZX8_9BACT</name>
<evidence type="ECO:0000256" key="4">
    <source>
        <dbReference type="ARBA" id="ARBA00022837"/>
    </source>
</evidence>
<evidence type="ECO:0000259" key="5">
    <source>
        <dbReference type="Pfam" id="PF00884"/>
    </source>
</evidence>